<keyword evidence="3" id="KW-1185">Reference proteome</keyword>
<dbReference type="AlphaFoldDB" id="A0ABD1HYU1"/>
<protein>
    <submittedName>
        <fullName evidence="2">Uncharacterized protein</fullName>
    </submittedName>
</protein>
<sequence length="209" mass="22884">MEWFNNDQREMEEFVASNNLDLPASPEQHVAPSLATGSTTAPVDLPSLASIDEYGISVMEPISQRAGKGKVAVAVDNDSRLKKYRPKETLFLAKNFIDVSEDPLIGNHFGSTRTAFRRRFRSGMEVERSLKFSEGAEPVGSGAPKRTKVFAFGNYSTSDGGPTIDLNITDEDPDWSSSDTQSCLMGTAANQSTMSVPPPNFRKIRCLTL</sequence>
<accession>A0ABD1HYU1</accession>
<proteinExistence type="predicted"/>
<evidence type="ECO:0000256" key="1">
    <source>
        <dbReference type="SAM" id="MobiDB-lite"/>
    </source>
</evidence>
<dbReference type="Proteomes" id="UP001567538">
    <property type="component" value="Unassembled WGS sequence"/>
</dbReference>
<comment type="caution">
    <text evidence="2">The sequence shown here is derived from an EMBL/GenBank/DDBJ whole genome shotgun (WGS) entry which is preliminary data.</text>
</comment>
<evidence type="ECO:0000313" key="2">
    <source>
        <dbReference type="EMBL" id="KAL1560216.1"/>
    </source>
</evidence>
<dbReference type="EMBL" id="JBEAFC010000004">
    <property type="protein sequence ID" value="KAL1560216.1"/>
    <property type="molecule type" value="Genomic_DNA"/>
</dbReference>
<feature type="region of interest" description="Disordered" evidence="1">
    <location>
        <begin position="22"/>
        <end position="42"/>
    </location>
</feature>
<evidence type="ECO:0000313" key="3">
    <source>
        <dbReference type="Proteomes" id="UP001567538"/>
    </source>
</evidence>
<gene>
    <name evidence="2" type="ORF">AAHA92_10457</name>
</gene>
<organism evidence="2 3">
    <name type="scientific">Salvia divinorum</name>
    <name type="common">Maria pastora</name>
    <name type="synonym">Diviner's sage</name>
    <dbReference type="NCBI Taxonomy" id="28513"/>
    <lineage>
        <taxon>Eukaryota</taxon>
        <taxon>Viridiplantae</taxon>
        <taxon>Streptophyta</taxon>
        <taxon>Embryophyta</taxon>
        <taxon>Tracheophyta</taxon>
        <taxon>Spermatophyta</taxon>
        <taxon>Magnoliopsida</taxon>
        <taxon>eudicotyledons</taxon>
        <taxon>Gunneridae</taxon>
        <taxon>Pentapetalae</taxon>
        <taxon>asterids</taxon>
        <taxon>lamiids</taxon>
        <taxon>Lamiales</taxon>
        <taxon>Lamiaceae</taxon>
        <taxon>Nepetoideae</taxon>
        <taxon>Mentheae</taxon>
        <taxon>Salviinae</taxon>
        <taxon>Salvia</taxon>
        <taxon>Salvia subgen. Calosphace</taxon>
    </lineage>
</organism>
<reference evidence="2 3" key="1">
    <citation type="submission" date="2024-06" db="EMBL/GenBank/DDBJ databases">
        <title>A chromosome level genome sequence of Diviner's sage (Salvia divinorum).</title>
        <authorList>
            <person name="Ford S.A."/>
            <person name="Ro D.-K."/>
            <person name="Ness R.W."/>
            <person name="Phillips M.A."/>
        </authorList>
    </citation>
    <scope>NUCLEOTIDE SEQUENCE [LARGE SCALE GENOMIC DNA]</scope>
    <source>
        <strain evidence="2">SAF-2024a</strain>
        <tissue evidence="2">Leaf</tissue>
    </source>
</reference>
<name>A0ABD1HYU1_SALDI</name>